<evidence type="ECO:0000256" key="2">
    <source>
        <dbReference type="ARBA" id="ARBA00022801"/>
    </source>
</evidence>
<name>A0ABD3XN95_SINWO</name>
<evidence type="ECO:0000256" key="4">
    <source>
        <dbReference type="ARBA" id="ARBA00023157"/>
    </source>
</evidence>
<evidence type="ECO:0000313" key="8">
    <source>
        <dbReference type="Proteomes" id="UP001634394"/>
    </source>
</evidence>
<evidence type="ECO:0000256" key="5">
    <source>
        <dbReference type="ARBA" id="ARBA00023180"/>
    </source>
</evidence>
<dbReference type="AlphaFoldDB" id="A0ABD3XN95"/>
<protein>
    <recommendedName>
        <fullName evidence="6">ADAMTS cysteine-rich domain-containing protein</fullName>
    </recommendedName>
</protein>
<keyword evidence="1" id="KW-0479">Metal-binding</keyword>
<keyword evidence="2" id="KW-0378">Hydrolase</keyword>
<dbReference type="Gene3D" id="3.40.1620.60">
    <property type="match status" value="1"/>
</dbReference>
<feature type="domain" description="ADAMTS cysteine-rich" evidence="6">
    <location>
        <begin position="27"/>
        <end position="97"/>
    </location>
</feature>
<keyword evidence="4" id="KW-1015">Disulfide bond</keyword>
<dbReference type="EMBL" id="JBJQND010000002">
    <property type="protein sequence ID" value="KAL3886923.1"/>
    <property type="molecule type" value="Genomic_DNA"/>
</dbReference>
<dbReference type="Pfam" id="PF17771">
    <property type="entry name" value="ADAMTS_CR_2"/>
    <property type="match status" value="1"/>
</dbReference>
<feature type="non-terminal residue" evidence="7">
    <location>
        <position position="268"/>
    </location>
</feature>
<feature type="non-terminal residue" evidence="7">
    <location>
        <position position="1"/>
    </location>
</feature>
<evidence type="ECO:0000256" key="1">
    <source>
        <dbReference type="ARBA" id="ARBA00022723"/>
    </source>
</evidence>
<keyword evidence="8" id="KW-1185">Reference proteome</keyword>
<proteinExistence type="predicted"/>
<keyword evidence="3" id="KW-0862">Zinc</keyword>
<accession>A0ABD3XN95</accession>
<evidence type="ECO:0000313" key="7">
    <source>
        <dbReference type="EMBL" id="KAL3886923.1"/>
    </source>
</evidence>
<evidence type="ECO:0000259" key="6">
    <source>
        <dbReference type="Pfam" id="PF17771"/>
    </source>
</evidence>
<dbReference type="InterPro" id="IPR041645">
    <property type="entry name" value="ADAMTS_CR_2"/>
</dbReference>
<dbReference type="Proteomes" id="UP001634394">
    <property type="component" value="Unassembled WGS sequence"/>
</dbReference>
<dbReference type="GO" id="GO:0016787">
    <property type="term" value="F:hydrolase activity"/>
    <property type="evidence" value="ECO:0007669"/>
    <property type="project" value="UniProtKB-KW"/>
</dbReference>
<evidence type="ECO:0000256" key="3">
    <source>
        <dbReference type="ARBA" id="ARBA00022833"/>
    </source>
</evidence>
<dbReference type="GO" id="GO:0046872">
    <property type="term" value="F:metal ion binding"/>
    <property type="evidence" value="ECO:0007669"/>
    <property type="project" value="UniProtKB-KW"/>
</dbReference>
<gene>
    <name evidence="7" type="ORF">ACJMK2_026880</name>
</gene>
<organism evidence="7 8">
    <name type="scientific">Sinanodonta woodiana</name>
    <name type="common">Chinese pond mussel</name>
    <name type="synonym">Anodonta woodiana</name>
    <dbReference type="NCBI Taxonomy" id="1069815"/>
    <lineage>
        <taxon>Eukaryota</taxon>
        <taxon>Metazoa</taxon>
        <taxon>Spiralia</taxon>
        <taxon>Lophotrochozoa</taxon>
        <taxon>Mollusca</taxon>
        <taxon>Bivalvia</taxon>
        <taxon>Autobranchia</taxon>
        <taxon>Heteroconchia</taxon>
        <taxon>Palaeoheterodonta</taxon>
        <taxon>Unionida</taxon>
        <taxon>Unionoidea</taxon>
        <taxon>Unionidae</taxon>
        <taxon>Unioninae</taxon>
        <taxon>Sinanodonta</taxon>
    </lineage>
</organism>
<sequence>NAKNCMTVINNQHPDPQLTEYTKLFLGDLYSADDQCTIAYGQRSYVCRALYNSTHPYSAMCKRLECYDPHKNTCYQLDAGDHTPCGNHKWCILGECISDPHARSAIDACPVGDWSVFRYNGHNCTELMKISPQECYLPLIRTQCCESCYNYHNSHVTLAKHPDVQCALEFGSASQFCWDCLYGDAIGIVDQGRTCADIIRDIPSYCSNDYTRRMCCSSCANISTNIPDCQWGDKATWCATLTPAQCYAGENADNCCIKCKVTYKTNIP</sequence>
<keyword evidence="5" id="KW-0325">Glycoprotein</keyword>
<reference evidence="7 8" key="1">
    <citation type="submission" date="2024-11" db="EMBL/GenBank/DDBJ databases">
        <title>Chromosome-level genome assembly of the freshwater bivalve Anodonta woodiana.</title>
        <authorList>
            <person name="Chen X."/>
        </authorList>
    </citation>
    <scope>NUCLEOTIDE SEQUENCE [LARGE SCALE GENOMIC DNA]</scope>
    <source>
        <strain evidence="7">MN2024</strain>
        <tissue evidence="7">Gills</tissue>
    </source>
</reference>
<comment type="caution">
    <text evidence="7">The sequence shown here is derived from an EMBL/GenBank/DDBJ whole genome shotgun (WGS) entry which is preliminary data.</text>
</comment>